<dbReference type="SMART" id="SM00665">
    <property type="entry name" value="B561"/>
    <property type="match status" value="1"/>
</dbReference>
<evidence type="ECO:0000256" key="6">
    <source>
        <dbReference type="ARBA" id="ARBA00022723"/>
    </source>
</evidence>
<dbReference type="Proteomes" id="UP000215335">
    <property type="component" value="Unassembled WGS sequence"/>
</dbReference>
<keyword evidence="15" id="KW-1185">Reference proteome</keyword>
<dbReference type="GO" id="GO:0016020">
    <property type="term" value="C:membrane"/>
    <property type="evidence" value="ECO:0007669"/>
    <property type="project" value="UniProtKB-SubCell"/>
</dbReference>
<evidence type="ECO:0000313" key="15">
    <source>
        <dbReference type="Proteomes" id="UP000215335"/>
    </source>
</evidence>
<evidence type="ECO:0000256" key="7">
    <source>
        <dbReference type="ARBA" id="ARBA00022982"/>
    </source>
</evidence>
<evidence type="ECO:0000256" key="12">
    <source>
        <dbReference type="SAM" id="Phobius"/>
    </source>
</evidence>
<comment type="caution">
    <text evidence="14">The sequence shown here is derived from an EMBL/GenBank/DDBJ whole genome shotgun (WGS) entry which is preliminary data.</text>
</comment>
<keyword evidence="5 12" id="KW-0812">Transmembrane</keyword>
<feature type="transmembrane region" description="Helical" evidence="12">
    <location>
        <begin position="196"/>
        <end position="218"/>
    </location>
</feature>
<dbReference type="PANTHER" id="PTHR10106:SF0">
    <property type="entry name" value="LD36721P"/>
    <property type="match status" value="1"/>
</dbReference>
<proteinExistence type="predicted"/>
<dbReference type="GO" id="GO:0046872">
    <property type="term" value="F:metal ion binding"/>
    <property type="evidence" value="ECO:0007669"/>
    <property type="project" value="UniProtKB-KW"/>
</dbReference>
<dbReference type="GO" id="GO:0016491">
    <property type="term" value="F:oxidoreductase activity"/>
    <property type="evidence" value="ECO:0007669"/>
    <property type="project" value="InterPro"/>
</dbReference>
<organism evidence="14 15">
    <name type="scientific">Trichomalopsis sarcophagae</name>
    <dbReference type="NCBI Taxonomy" id="543379"/>
    <lineage>
        <taxon>Eukaryota</taxon>
        <taxon>Metazoa</taxon>
        <taxon>Ecdysozoa</taxon>
        <taxon>Arthropoda</taxon>
        <taxon>Hexapoda</taxon>
        <taxon>Insecta</taxon>
        <taxon>Pterygota</taxon>
        <taxon>Neoptera</taxon>
        <taxon>Endopterygota</taxon>
        <taxon>Hymenoptera</taxon>
        <taxon>Apocrita</taxon>
        <taxon>Proctotrupomorpha</taxon>
        <taxon>Chalcidoidea</taxon>
        <taxon>Pteromalidae</taxon>
        <taxon>Pteromalinae</taxon>
        <taxon>Trichomalopsis</taxon>
    </lineage>
</organism>
<sequence length="280" mass="31366">MPSNSIIKESESPRLRKAPSYCSRLPDMDKIGEPTQTENLEGFNILFWTTEAVGGLLIILVAIWTAHYRGGFSWTSNPGLEFNWHPLLMTIGLVFLYANGMLIYRSQRQIRKRRLKLIHSGIMIFAVLLTVVALVAVFDSHNLNKKDGVLSPIPNMYTLHSWVGLTSVILFCCQWLAGFLSFLYPMAQPSLRGAYLPVHVYFGTAAFIGTIAACLMGLTEKAFFALQSSYAELPGEAVLVNIIGLVFVIFGGLTVYIVSQERYRRLPRPEDDILLTGRNE</sequence>
<evidence type="ECO:0000256" key="2">
    <source>
        <dbReference type="ARBA" id="ARBA00004141"/>
    </source>
</evidence>
<feature type="region of interest" description="Disordered" evidence="11">
    <location>
        <begin position="1"/>
        <end position="20"/>
    </location>
</feature>
<gene>
    <name evidence="14" type="ORF">TSAR_011335</name>
</gene>
<evidence type="ECO:0000256" key="3">
    <source>
        <dbReference type="ARBA" id="ARBA00022448"/>
    </source>
</evidence>
<keyword evidence="4" id="KW-0349">Heme</keyword>
<name>A0A232FCM2_9HYME</name>
<comment type="cofactor">
    <cofactor evidence="1">
        <name>heme b</name>
        <dbReference type="ChEBI" id="CHEBI:60344"/>
    </cofactor>
</comment>
<feature type="transmembrane region" description="Helical" evidence="12">
    <location>
        <begin position="158"/>
        <end position="184"/>
    </location>
</feature>
<evidence type="ECO:0000256" key="9">
    <source>
        <dbReference type="ARBA" id="ARBA00023004"/>
    </source>
</evidence>
<dbReference type="SMR" id="A0A232FCM2"/>
<feature type="transmembrane region" description="Helical" evidence="12">
    <location>
        <begin position="45"/>
        <end position="64"/>
    </location>
</feature>
<protein>
    <recommendedName>
        <fullName evidence="13">Cytochrome b561 domain-containing protein</fullName>
    </recommendedName>
</protein>
<evidence type="ECO:0000256" key="5">
    <source>
        <dbReference type="ARBA" id="ARBA00022692"/>
    </source>
</evidence>
<keyword evidence="6" id="KW-0479">Metal-binding</keyword>
<dbReference type="OrthoDB" id="907479at2759"/>
<dbReference type="PANTHER" id="PTHR10106">
    <property type="entry name" value="CYTOCHROME B561-RELATED"/>
    <property type="match status" value="1"/>
</dbReference>
<keyword evidence="3" id="KW-0813">Transport</keyword>
<keyword evidence="10 12" id="KW-0472">Membrane</keyword>
<keyword evidence="9" id="KW-0408">Iron</keyword>
<evidence type="ECO:0000259" key="13">
    <source>
        <dbReference type="PROSITE" id="PS50939"/>
    </source>
</evidence>
<keyword evidence="8 12" id="KW-1133">Transmembrane helix</keyword>
<feature type="domain" description="Cytochrome b561" evidence="13">
    <location>
        <begin position="49"/>
        <end position="259"/>
    </location>
</feature>
<dbReference type="PROSITE" id="PS50939">
    <property type="entry name" value="CYTOCHROME_B561"/>
    <property type="match status" value="1"/>
</dbReference>
<evidence type="ECO:0000256" key="11">
    <source>
        <dbReference type="SAM" id="MobiDB-lite"/>
    </source>
</evidence>
<evidence type="ECO:0000313" key="14">
    <source>
        <dbReference type="EMBL" id="OXU28415.1"/>
    </source>
</evidence>
<dbReference type="InterPro" id="IPR043205">
    <property type="entry name" value="CYB561/CYBRD1-like"/>
</dbReference>
<feature type="transmembrane region" description="Helical" evidence="12">
    <location>
        <begin position="84"/>
        <end position="105"/>
    </location>
</feature>
<evidence type="ECO:0000256" key="4">
    <source>
        <dbReference type="ARBA" id="ARBA00022617"/>
    </source>
</evidence>
<dbReference type="Pfam" id="PF03188">
    <property type="entry name" value="Cytochrom_B561"/>
    <property type="match status" value="1"/>
</dbReference>
<dbReference type="STRING" id="543379.A0A232FCM2"/>
<keyword evidence="7" id="KW-0249">Electron transport</keyword>
<comment type="subcellular location">
    <subcellularLocation>
        <location evidence="2">Membrane</location>
        <topology evidence="2">Multi-pass membrane protein</topology>
    </subcellularLocation>
</comment>
<reference evidence="14 15" key="1">
    <citation type="journal article" date="2017" name="Curr. Biol.">
        <title>The Evolution of Venom by Co-option of Single-Copy Genes.</title>
        <authorList>
            <person name="Martinson E.O."/>
            <person name="Mrinalini"/>
            <person name="Kelkar Y.D."/>
            <person name="Chang C.H."/>
            <person name="Werren J.H."/>
        </authorList>
    </citation>
    <scope>NUCLEOTIDE SEQUENCE [LARGE SCALE GENOMIC DNA]</scope>
    <source>
        <strain evidence="14 15">Alberta</strain>
        <tissue evidence="14">Whole body</tissue>
    </source>
</reference>
<evidence type="ECO:0000256" key="8">
    <source>
        <dbReference type="ARBA" id="ARBA00022989"/>
    </source>
</evidence>
<dbReference type="FunFam" id="1.20.120.1770:FF:000001">
    <property type="entry name" value="Cytochrome b reductase 1"/>
    <property type="match status" value="1"/>
</dbReference>
<feature type="transmembrane region" description="Helical" evidence="12">
    <location>
        <begin position="117"/>
        <end position="138"/>
    </location>
</feature>
<dbReference type="AlphaFoldDB" id="A0A232FCM2"/>
<dbReference type="Gene3D" id="1.20.120.1770">
    <property type="match status" value="1"/>
</dbReference>
<evidence type="ECO:0000256" key="10">
    <source>
        <dbReference type="ARBA" id="ARBA00023136"/>
    </source>
</evidence>
<evidence type="ECO:0000256" key="1">
    <source>
        <dbReference type="ARBA" id="ARBA00001970"/>
    </source>
</evidence>
<feature type="transmembrane region" description="Helical" evidence="12">
    <location>
        <begin position="238"/>
        <end position="258"/>
    </location>
</feature>
<dbReference type="InterPro" id="IPR006593">
    <property type="entry name" value="Cyt_b561/ferric_Rdtase_TM"/>
</dbReference>
<accession>A0A232FCM2</accession>
<dbReference type="EMBL" id="NNAY01000434">
    <property type="protein sequence ID" value="OXU28415.1"/>
    <property type="molecule type" value="Genomic_DNA"/>
</dbReference>